<reference evidence="2 3" key="1">
    <citation type="journal article" date="2013" name="Mar. Genomics">
        <title>Expression of sulfatases in Rhodopirellula baltica and the diversity of sulfatases in the genus Rhodopirellula.</title>
        <authorList>
            <person name="Wegner C.E."/>
            <person name="Richter-Heitmann T."/>
            <person name="Klindworth A."/>
            <person name="Klockow C."/>
            <person name="Richter M."/>
            <person name="Achstetter T."/>
            <person name="Glockner F.O."/>
            <person name="Harder J."/>
        </authorList>
    </citation>
    <scope>NUCLEOTIDE SEQUENCE [LARGE SCALE GENOMIC DNA]</scope>
    <source>
        <strain evidence="2 3">SM41</strain>
    </source>
</reference>
<evidence type="ECO:0000313" key="3">
    <source>
        <dbReference type="Proteomes" id="UP000011885"/>
    </source>
</evidence>
<dbReference type="PATRIC" id="fig|1263870.3.peg.4139"/>
<feature type="region of interest" description="Disordered" evidence="1">
    <location>
        <begin position="1"/>
        <end position="28"/>
    </location>
</feature>
<organism evidence="2 3">
    <name type="scientific">Rhodopirellula sallentina SM41</name>
    <dbReference type="NCBI Taxonomy" id="1263870"/>
    <lineage>
        <taxon>Bacteria</taxon>
        <taxon>Pseudomonadati</taxon>
        <taxon>Planctomycetota</taxon>
        <taxon>Planctomycetia</taxon>
        <taxon>Pirellulales</taxon>
        <taxon>Pirellulaceae</taxon>
        <taxon>Rhodopirellula</taxon>
    </lineage>
</organism>
<accession>M5U9W5</accession>
<proteinExistence type="predicted"/>
<feature type="compositionally biased region" description="Polar residues" evidence="1">
    <location>
        <begin position="1"/>
        <end position="10"/>
    </location>
</feature>
<protein>
    <submittedName>
        <fullName evidence="2">Uncharacterized protein</fullName>
    </submittedName>
</protein>
<evidence type="ECO:0000256" key="1">
    <source>
        <dbReference type="SAM" id="MobiDB-lite"/>
    </source>
</evidence>
<keyword evidence="3" id="KW-1185">Reference proteome</keyword>
<evidence type="ECO:0000313" key="2">
    <source>
        <dbReference type="EMBL" id="EMI54646.1"/>
    </source>
</evidence>
<sequence>MLTPFANPTSGRAGESPSAGDAAKRGGGHFLAWSGHMTGVPTCVIATSK</sequence>
<dbReference type="Proteomes" id="UP000011885">
    <property type="component" value="Unassembled WGS sequence"/>
</dbReference>
<dbReference type="AlphaFoldDB" id="M5U9W5"/>
<gene>
    <name evidence="2" type="ORF">RSSM_03908</name>
</gene>
<dbReference type="EMBL" id="ANOH01000267">
    <property type="protein sequence ID" value="EMI54646.1"/>
    <property type="molecule type" value="Genomic_DNA"/>
</dbReference>
<comment type="caution">
    <text evidence="2">The sequence shown here is derived from an EMBL/GenBank/DDBJ whole genome shotgun (WGS) entry which is preliminary data.</text>
</comment>
<name>M5U9W5_9BACT</name>